<keyword evidence="1" id="KW-0472">Membrane</keyword>
<dbReference type="RefSeq" id="WP_338249217.1">
    <property type="nucleotide sequence ID" value="NZ_BSRI01000001.1"/>
</dbReference>
<name>A0ABQ6FQ45_9CHLR</name>
<organism evidence="2 3">
    <name type="scientific">Dictyobacter halimunensis</name>
    <dbReference type="NCBI Taxonomy" id="3026934"/>
    <lineage>
        <taxon>Bacteria</taxon>
        <taxon>Bacillati</taxon>
        <taxon>Chloroflexota</taxon>
        <taxon>Ktedonobacteria</taxon>
        <taxon>Ktedonobacterales</taxon>
        <taxon>Dictyobacteraceae</taxon>
        <taxon>Dictyobacter</taxon>
    </lineage>
</organism>
<gene>
    <name evidence="2" type="ORF">KDH_19860</name>
</gene>
<sequence length="529" mass="55737">MNTMKGTGALIRLILRRDRIVLPIWIVLPALLALGIESSFAQLYHTPALLQAFANEVAGNPAEVALLGPIYAPTLAGITVWRLSFMGAILVALANLFTVTRHTRTEEEAGRRELLGSAVVGRHAALSAVLIVTGAANLLIALLVAGALIGIGFPVAGSCALGLSLAAVGWTFAALAAVTGQLAESAGSANGMAGGLLGLCYLLRTIGDMGLSWLSWLSPLGWMRFIRPFAAERWWIFALFIGLVAVLSILAYRLAARRDLGAGFLPPRLGSATAAPGLSNPFALAWRLQRGTLLVWIISFAIVGGAFGYVASTVAAQLSTNPQMMQLFAHMGHNVDPGEGFFTLSLEIFGEVAAAYAILATLRLRTEETSGRAEPVLANAVGRITWAISHLLFAILGPALVLLAFGLTAGLTYGISQGTVESTLPRILYATLAYLPAVWVLAGLAVVLFGLLPRLVAYVSWALLVACLLLDLGGELQQVNQAILNLSPFIHIPKLLVGDSSLLSLLWLSLIAAAFGAIGLLGFRRRAIG</sequence>
<keyword evidence="3" id="KW-1185">Reference proteome</keyword>
<feature type="transmembrane region" description="Helical" evidence="1">
    <location>
        <begin position="124"/>
        <end position="149"/>
    </location>
</feature>
<evidence type="ECO:0000256" key="1">
    <source>
        <dbReference type="SAM" id="Phobius"/>
    </source>
</evidence>
<feature type="transmembrane region" description="Helical" evidence="1">
    <location>
        <begin position="455"/>
        <end position="474"/>
    </location>
</feature>
<feature type="transmembrane region" description="Helical" evidence="1">
    <location>
        <begin position="427"/>
        <end position="448"/>
    </location>
</feature>
<feature type="transmembrane region" description="Helical" evidence="1">
    <location>
        <begin position="340"/>
        <end position="362"/>
    </location>
</feature>
<reference evidence="2 3" key="1">
    <citation type="submission" date="2023-02" db="EMBL/GenBank/DDBJ databases">
        <title>Dictyobacter halimunensis sp. nov., a new member of the class Ktedonobacteria from forest soil in a geothermal area.</title>
        <authorList>
            <person name="Rachmania M.K."/>
            <person name="Ningsih F."/>
            <person name="Sakai Y."/>
            <person name="Yabe S."/>
            <person name="Yokota A."/>
            <person name="Sjamsuridzal W."/>
        </authorList>
    </citation>
    <scope>NUCLEOTIDE SEQUENCE [LARGE SCALE GENOMIC DNA]</scope>
    <source>
        <strain evidence="2 3">S3.2.2.5</strain>
    </source>
</reference>
<feature type="transmembrane region" description="Helical" evidence="1">
    <location>
        <begin position="83"/>
        <end position="103"/>
    </location>
</feature>
<evidence type="ECO:0000313" key="3">
    <source>
        <dbReference type="Proteomes" id="UP001344906"/>
    </source>
</evidence>
<comment type="caution">
    <text evidence="2">The sequence shown here is derived from an EMBL/GenBank/DDBJ whole genome shotgun (WGS) entry which is preliminary data.</text>
</comment>
<dbReference type="Proteomes" id="UP001344906">
    <property type="component" value="Unassembled WGS sequence"/>
</dbReference>
<accession>A0ABQ6FQ45</accession>
<feature type="transmembrane region" description="Helical" evidence="1">
    <location>
        <begin position="191"/>
        <end position="214"/>
    </location>
</feature>
<feature type="transmembrane region" description="Helical" evidence="1">
    <location>
        <begin position="391"/>
        <end position="415"/>
    </location>
</feature>
<feature type="transmembrane region" description="Helical" evidence="1">
    <location>
        <begin position="234"/>
        <end position="255"/>
    </location>
</feature>
<feature type="transmembrane region" description="Helical" evidence="1">
    <location>
        <begin position="293"/>
        <end position="320"/>
    </location>
</feature>
<keyword evidence="1" id="KW-1133">Transmembrane helix</keyword>
<feature type="transmembrane region" description="Helical" evidence="1">
    <location>
        <begin position="155"/>
        <end position="179"/>
    </location>
</feature>
<feature type="transmembrane region" description="Helical" evidence="1">
    <location>
        <begin position="20"/>
        <end position="41"/>
    </location>
</feature>
<evidence type="ECO:0000313" key="2">
    <source>
        <dbReference type="EMBL" id="GLV55139.1"/>
    </source>
</evidence>
<keyword evidence="1" id="KW-0812">Transmembrane</keyword>
<dbReference type="EMBL" id="BSRI01000001">
    <property type="protein sequence ID" value="GLV55139.1"/>
    <property type="molecule type" value="Genomic_DNA"/>
</dbReference>
<protein>
    <submittedName>
        <fullName evidence="2">Exporter of polyketide antibiotics</fullName>
    </submittedName>
</protein>
<proteinExistence type="predicted"/>
<feature type="transmembrane region" description="Helical" evidence="1">
    <location>
        <begin position="502"/>
        <end position="523"/>
    </location>
</feature>